<evidence type="ECO:0000313" key="3">
    <source>
        <dbReference type="Proteomes" id="UP001162480"/>
    </source>
</evidence>
<feature type="compositionally biased region" description="Basic and acidic residues" evidence="1">
    <location>
        <begin position="23"/>
        <end position="51"/>
    </location>
</feature>
<feature type="region of interest" description="Disordered" evidence="1">
    <location>
        <begin position="1"/>
        <end position="68"/>
    </location>
</feature>
<accession>A0AA36FKS9</accession>
<keyword evidence="3" id="KW-1185">Reference proteome</keyword>
<reference evidence="2" key="1">
    <citation type="submission" date="2023-08" db="EMBL/GenBank/DDBJ databases">
        <authorList>
            <person name="Alioto T."/>
            <person name="Alioto T."/>
            <person name="Gomez Garrido J."/>
        </authorList>
    </citation>
    <scope>NUCLEOTIDE SEQUENCE</scope>
</reference>
<evidence type="ECO:0000256" key="1">
    <source>
        <dbReference type="SAM" id="MobiDB-lite"/>
    </source>
</evidence>
<name>A0AA36FKS9_OCTVU</name>
<dbReference type="Proteomes" id="UP001162480">
    <property type="component" value="Chromosome 28"/>
</dbReference>
<dbReference type="EMBL" id="OX597841">
    <property type="protein sequence ID" value="CAI9742776.1"/>
    <property type="molecule type" value="Genomic_DNA"/>
</dbReference>
<sequence>MEVQNTLRKLTPQKRALRNSTPKWDKEGVEKKRCKYERDDGSRREMSEKRASSQPTTKQKGHKGDPKNWEIMGRRNIFDKHIFYTRFNAYEDKIDLLINSRKKICTFLKRIGMDENTFLKHFTQRIEILTKDIKKNDYNQEFIIFGKLELFLENYLKTNVLQDKHKTIEAPKIITKFRPLQPVVTREADIEESGEEFEEIPIISNIVIIEEGVMTYSHHYKIISLVTRDSDRIDVHCPSSVTSFTRISEDMVLATLPFQEMILIISPKTFKIKRIKFGLYMVSYLEDSTLIGVEMFGKTVYQFDWEDNTINYQFITKETPTDIAVGVQNILVITFASINRVICYKLDGQQLWEVETHSLHLPSKISLYQNYFYVLQGQIIYRISAKGGVTRRDIGRKCRSISVGKDTILVTDYCGKPHGIQMNKDFWPKLSYNHQLHTPSLKDYIDIEDCYNITNILPMSTSSILIIYKNKKAKLFTDNGEIINQNNSVFFELPSFCCRINANRFLVFYREMKGFQYITCPELRKGPLIKVQTGYMKICHIVSNKCLAVTTTENKSEVHILLINEDKVDIAERISLGHHNVSIAATPINFVVVDGNENKMVFYSTCGEELFQKYLPFYGYPHHIYSDNVYFYVLFRRHSILRCYDLYGQMKWQWELPFPVHPHIAVFQGTLYVPDTQLNRVLLYKNHDRSSACLLPIKNPYIRNLNLRLKEKENDQKLVIGEICNLSNGQLVVSDINHDCLLYISEEGDIVSRLSLPSTATDICRWDSNHIGVTLPLQKQLRVIGNLSKTVRSISLRQPYVRMCKMGECEIVCYCDKPSHLDILAINYYNQVEVIKTINIPVFVKSLSIDKKTEKLLIVTRGKAFQYNTRIGGGGHGSRQMVPSVLMSQVKRPLSLQGGSIDQTSVYLIDRSHCKGPRFVGSPRGMEKKNELYVEGLFMVNRDSFPVARLQTDECPVQVKDFDVSEEGKTVVCEKANNGNVKIFDEDGQLLCHRNVASLVGGVCFTQESHIMATVPKRKEIFQLNGEDLQTSQVWSSLIPYGVIWRKVAGIYWCVHNELIECHCIKIDGDQVNILESVSSLNLDSGLRFPSITSETNKEIFSNELINKLEYRGGDGDGGGRRRGKSGEIIGKGRLKVRCGNYIAEINNSGIDEISVRRLPYRTAMVPFSIPAFEEPVDYDFRDIRDRNSKLIKLDENVSVLMFRESVTLIRTTTTTVDILQHEQQQRPPLDICRWTEECFIVAFGREMRVFNRDLRRLKTIRTEKYYNRIYKYNDNQLVCGGHYIRDITQEERDKKYERIWKYNKDYYYCDDPDIFDPYYVDVVDIKDGKCKDEVCRGKMRRGKDIVQCFLHLVKPTFQFHLHQVIEERFTMEDQTENTLRKRISQKRALSYSTPKWDEEGADNKRCKYERDDGSGREISEKRASSQPTTKQKRHKGDPKNWEIIRKRDVFDKHIFYTRFNAYEDKIDLLINSRKEICTFLKRIGMDENTFLKHFTQRIEILTKDIKKNDYNQEFIIFGKLELFLEHYIQRNILQDKHKTIEAPKIITKFRPLQSVVTREADIEESGEEFEEIPIISNIVIIEEGVMTYSHHCKIISLVTRDSDRIDVHCPSSVTSFTRISEDMVLATLPFQEMILIISPKTFKIKRIKLGLHMVSYLEDSTLIGVEMFGKTVYQFDWEDNTINYQFITKETPTDIAVGVQNILVITFASINRVICYKLDGQQLWEVETHSLHLPSKISLYQNYFYVLQGQIIYRISAKGGVTRRDIGRKCRSISVGKDTILVTDYCGKPHGIQMNKDFWPKLSYNHQLHTPSLKDYIDIEDCYNITNILPMSTSSILIIYKNKKAKLFTDNGEIINQNNSVFFELPSFCCRINANRFLVFYREMKGFQYITCPELRKGPLIKVQTGYMKICHIVSNKCLAVTTTENKSEVHILLINKDKVDIAERISLGHHNVSIAATPINFVVVDGNENKMVFYSTCGEELFQKYLPFYGHPHHIYSDNVYFYVLFRRHSILRCYDLYGQMKWQWELPFPVHPHIAVFQGTLYVPDTQLNRVLLYKNQDWSSGCHLPTKNPYIRNLNLRLKEKENYQKLVIGEICNLSNGQLVVSDINHDCLLYISEEGDIVSRLSLPSTATDICRWDSNHIGVTLPLQKQLRVIGNLSKTVRSISLRQPYVRMCKMGECEIVCYCDKPSHLDILAINYYNQVEVIKTINIPVFVKSLSIDKKTEKLLIVTRGKAFQYNTRIGGGGHGSRQMVPSVLMSQVKRPLSLQGGSIDQTSVYLIDRSRMFTINDQNLLVNDLVTNNQLNYYIDLVDVFSRHISLSEMLSSTLYLQDLTVSDKARHIPLPKHLGDKEPARLIVWFLLKII</sequence>
<organism evidence="2 3">
    <name type="scientific">Octopus vulgaris</name>
    <name type="common">Common octopus</name>
    <dbReference type="NCBI Taxonomy" id="6645"/>
    <lineage>
        <taxon>Eukaryota</taxon>
        <taxon>Metazoa</taxon>
        <taxon>Spiralia</taxon>
        <taxon>Lophotrochozoa</taxon>
        <taxon>Mollusca</taxon>
        <taxon>Cephalopoda</taxon>
        <taxon>Coleoidea</taxon>
        <taxon>Octopodiformes</taxon>
        <taxon>Octopoda</taxon>
        <taxon>Incirrata</taxon>
        <taxon>Octopodidae</taxon>
        <taxon>Octopus</taxon>
    </lineage>
</organism>
<dbReference type="SUPFAM" id="SSF63829">
    <property type="entry name" value="Calcium-dependent phosphotriesterase"/>
    <property type="match status" value="2"/>
</dbReference>
<gene>
    <name evidence="2" type="ORF">OCTVUL_1B012776</name>
</gene>
<evidence type="ECO:0000313" key="2">
    <source>
        <dbReference type="EMBL" id="CAI9742776.1"/>
    </source>
</evidence>
<feature type="compositionally biased region" description="Basic and acidic residues" evidence="1">
    <location>
        <begin position="1405"/>
        <end position="1424"/>
    </location>
</feature>
<dbReference type="InterPro" id="IPR011047">
    <property type="entry name" value="Quinoprotein_ADH-like_sf"/>
</dbReference>
<protein>
    <submittedName>
        <fullName evidence="2">Uncharacterized protein</fullName>
    </submittedName>
</protein>
<feature type="region of interest" description="Disordered" evidence="1">
    <location>
        <begin position="1405"/>
        <end position="1439"/>
    </location>
</feature>
<proteinExistence type="predicted"/>
<dbReference type="SUPFAM" id="SSF50998">
    <property type="entry name" value="Quinoprotein alcohol dehydrogenase-like"/>
    <property type="match status" value="2"/>
</dbReference>